<keyword evidence="2" id="KW-0813">Transport</keyword>
<keyword evidence="5 6" id="KW-0408">Iron</keyword>
<organism evidence="8 9">
    <name type="scientific">Persephonella atlantica</name>
    <dbReference type="NCBI Taxonomy" id="2699429"/>
    <lineage>
        <taxon>Bacteria</taxon>
        <taxon>Pseudomonadati</taxon>
        <taxon>Aquificota</taxon>
        <taxon>Aquificia</taxon>
        <taxon>Aquificales</taxon>
        <taxon>Hydrogenothermaceae</taxon>
        <taxon>Persephonella</taxon>
    </lineage>
</organism>
<dbReference type="Gene3D" id="2.20.28.10">
    <property type="match status" value="1"/>
</dbReference>
<dbReference type="PANTHER" id="PTHR47627:SF1">
    <property type="entry name" value="RUBREDOXIN-1-RELATED"/>
    <property type="match status" value="1"/>
</dbReference>
<comment type="caution">
    <text evidence="8">The sequence shown here is derived from an EMBL/GenBank/DDBJ whole genome shotgun (WGS) entry which is preliminary data.</text>
</comment>
<reference evidence="8 9" key="1">
    <citation type="journal article" date="2021" name="Syst. Appl. Microbiol.">
        <title>Persephonella atlantica sp. nov.: How to adapt to physico-chemical gradients in high temperature hydrothermal habitats.</title>
        <authorList>
            <person name="Francois D.X."/>
            <person name="Godfroy A."/>
            <person name="Mathien C."/>
            <person name="Aube J."/>
            <person name="Cathalot C."/>
            <person name="Lesongeur F."/>
            <person name="L'Haridon S."/>
            <person name="Philippon X."/>
            <person name="Roussel E.G."/>
        </authorList>
    </citation>
    <scope>NUCLEOTIDE SEQUENCE [LARGE SCALE GENOMIC DNA]</scope>
    <source>
        <strain evidence="8 9">MO1340</strain>
    </source>
</reference>
<dbReference type="SUPFAM" id="SSF57802">
    <property type="entry name" value="Rubredoxin-like"/>
    <property type="match status" value="1"/>
</dbReference>
<evidence type="ECO:0000313" key="8">
    <source>
        <dbReference type="EMBL" id="MBK3331741.1"/>
    </source>
</evidence>
<evidence type="ECO:0000256" key="4">
    <source>
        <dbReference type="ARBA" id="ARBA00022982"/>
    </source>
</evidence>
<evidence type="ECO:0000256" key="5">
    <source>
        <dbReference type="ARBA" id="ARBA00023004"/>
    </source>
</evidence>
<dbReference type="InterPro" id="IPR024935">
    <property type="entry name" value="Rubredoxin_dom"/>
</dbReference>
<evidence type="ECO:0000256" key="1">
    <source>
        <dbReference type="ARBA" id="ARBA00001965"/>
    </source>
</evidence>
<keyword evidence="3 6" id="KW-0479">Metal-binding</keyword>
<accession>A0ABS1GFP1</accession>
<dbReference type="InterPro" id="IPR050526">
    <property type="entry name" value="Rubredoxin_ET"/>
</dbReference>
<dbReference type="PROSITE" id="PS50903">
    <property type="entry name" value="RUBREDOXIN_LIKE"/>
    <property type="match status" value="1"/>
</dbReference>
<dbReference type="CDD" id="cd00730">
    <property type="entry name" value="rubredoxin"/>
    <property type="match status" value="1"/>
</dbReference>
<name>A0ABS1GFP1_9AQUI</name>
<proteinExistence type="inferred from homology"/>
<dbReference type="RefSeq" id="WP_207145060.1">
    <property type="nucleotide sequence ID" value="NZ_JAACYA010000001.1"/>
</dbReference>
<keyword evidence="4 6" id="KW-0249">Electron transport</keyword>
<dbReference type="InterPro" id="IPR024934">
    <property type="entry name" value="Rubredoxin-like_dom"/>
</dbReference>
<dbReference type="EMBL" id="JAACYA010000001">
    <property type="protein sequence ID" value="MBK3331741.1"/>
    <property type="molecule type" value="Genomic_DNA"/>
</dbReference>
<dbReference type="PANTHER" id="PTHR47627">
    <property type="entry name" value="RUBREDOXIN"/>
    <property type="match status" value="1"/>
</dbReference>
<dbReference type="Pfam" id="PF00301">
    <property type="entry name" value="Rubredoxin"/>
    <property type="match status" value="1"/>
</dbReference>
<comment type="similarity">
    <text evidence="6">Belongs to the rubredoxin family.</text>
</comment>
<feature type="domain" description="Rubredoxin-like" evidence="7">
    <location>
        <begin position="9"/>
        <end position="60"/>
    </location>
</feature>
<sequence length="65" mass="7658">MVEIKEKSKVKHRCRVCGYTYDPETGDEKRGISPGISFYDLPDSWRCPVCQYTKSHFYEVKDGHR</sequence>
<evidence type="ECO:0000259" key="7">
    <source>
        <dbReference type="PROSITE" id="PS50903"/>
    </source>
</evidence>
<protein>
    <recommendedName>
        <fullName evidence="6">Rubredoxin</fullName>
    </recommendedName>
</protein>
<gene>
    <name evidence="8" type="ORF">GWK41_01515</name>
</gene>
<evidence type="ECO:0000256" key="6">
    <source>
        <dbReference type="RuleBase" id="RU003820"/>
    </source>
</evidence>
<evidence type="ECO:0000256" key="3">
    <source>
        <dbReference type="ARBA" id="ARBA00022723"/>
    </source>
</evidence>
<keyword evidence="9" id="KW-1185">Reference proteome</keyword>
<dbReference type="Proteomes" id="UP000772812">
    <property type="component" value="Unassembled WGS sequence"/>
</dbReference>
<comment type="cofactor">
    <cofactor evidence="1 6">
        <name>Fe(3+)</name>
        <dbReference type="ChEBI" id="CHEBI:29034"/>
    </cofactor>
</comment>
<evidence type="ECO:0000313" key="9">
    <source>
        <dbReference type="Proteomes" id="UP000772812"/>
    </source>
</evidence>
<dbReference type="PRINTS" id="PR00163">
    <property type="entry name" value="RUBREDOXIN"/>
</dbReference>
<evidence type="ECO:0000256" key="2">
    <source>
        <dbReference type="ARBA" id="ARBA00022448"/>
    </source>
</evidence>